<comment type="caution">
    <text evidence="7">The sequence shown here is derived from an EMBL/GenBank/DDBJ whole genome shotgun (WGS) entry which is preliminary data.</text>
</comment>
<dbReference type="InterPro" id="IPR013324">
    <property type="entry name" value="RNA_pol_sigma_r3/r4-like"/>
</dbReference>
<dbReference type="InterPro" id="IPR013249">
    <property type="entry name" value="RNA_pol_sigma70_r4_t2"/>
</dbReference>
<organism evidence="7 8">
    <name type="scientific">Robiginitalea marina</name>
    <dbReference type="NCBI Taxonomy" id="2954105"/>
    <lineage>
        <taxon>Bacteria</taxon>
        <taxon>Pseudomonadati</taxon>
        <taxon>Bacteroidota</taxon>
        <taxon>Flavobacteriia</taxon>
        <taxon>Flavobacteriales</taxon>
        <taxon>Flavobacteriaceae</taxon>
        <taxon>Robiginitalea</taxon>
    </lineage>
</organism>
<dbReference type="InterPro" id="IPR013325">
    <property type="entry name" value="RNA_pol_sigma_r2"/>
</dbReference>
<keyword evidence="3" id="KW-0731">Sigma factor</keyword>
<feature type="domain" description="RNA polymerase sigma factor 70 region 4 type 2" evidence="6">
    <location>
        <begin position="116"/>
        <end position="167"/>
    </location>
</feature>
<sequence length="185" mass="21791">MLDELIEGCRRQDRRAQLALYRKYARGMFSVALRMLRNEADAEDMTQEAFIRAFRKMDQFEGNVAFGAWLKRIVVNRCLDFLKVREPVFEPLEEQWLSVADEDDGGWDVDREVGAEQVLGAIETLPDHYRWIVQLYLVEGYDHREISEILGLKETTCRTRLMRGKTLLKEQLKTANYVERSQNRI</sequence>
<dbReference type="Gene3D" id="1.10.10.10">
    <property type="entry name" value="Winged helix-like DNA-binding domain superfamily/Winged helix DNA-binding domain"/>
    <property type="match status" value="1"/>
</dbReference>
<protein>
    <submittedName>
        <fullName evidence="7">RNA polymerase sigma factor</fullName>
    </submittedName>
</protein>
<dbReference type="PANTHER" id="PTHR43133:SF51">
    <property type="entry name" value="RNA POLYMERASE SIGMA FACTOR"/>
    <property type="match status" value="1"/>
</dbReference>
<dbReference type="PANTHER" id="PTHR43133">
    <property type="entry name" value="RNA POLYMERASE ECF-TYPE SIGMA FACTO"/>
    <property type="match status" value="1"/>
</dbReference>
<dbReference type="Pfam" id="PF08281">
    <property type="entry name" value="Sigma70_r4_2"/>
    <property type="match status" value="1"/>
</dbReference>
<keyword evidence="2" id="KW-0805">Transcription regulation</keyword>
<evidence type="ECO:0000256" key="2">
    <source>
        <dbReference type="ARBA" id="ARBA00023015"/>
    </source>
</evidence>
<dbReference type="EMBL" id="JAMXIB010000002">
    <property type="protein sequence ID" value="MCO5724004.1"/>
    <property type="molecule type" value="Genomic_DNA"/>
</dbReference>
<dbReference type="InterPro" id="IPR014284">
    <property type="entry name" value="RNA_pol_sigma-70_dom"/>
</dbReference>
<dbReference type="Proteomes" id="UP001206312">
    <property type="component" value="Unassembled WGS sequence"/>
</dbReference>
<feature type="domain" description="RNA polymerase sigma-70 region 2" evidence="5">
    <location>
        <begin position="20"/>
        <end position="83"/>
    </location>
</feature>
<dbReference type="Gene3D" id="1.10.1740.10">
    <property type="match status" value="1"/>
</dbReference>
<proteinExistence type="inferred from homology"/>
<name>A0ABT1AWC9_9FLAO</name>
<dbReference type="SUPFAM" id="SSF88946">
    <property type="entry name" value="Sigma2 domain of RNA polymerase sigma factors"/>
    <property type="match status" value="1"/>
</dbReference>
<evidence type="ECO:0000313" key="7">
    <source>
        <dbReference type="EMBL" id="MCO5724004.1"/>
    </source>
</evidence>
<evidence type="ECO:0000313" key="8">
    <source>
        <dbReference type="Proteomes" id="UP001206312"/>
    </source>
</evidence>
<gene>
    <name evidence="7" type="ORF">NG653_03995</name>
</gene>
<dbReference type="InterPro" id="IPR007627">
    <property type="entry name" value="RNA_pol_sigma70_r2"/>
</dbReference>
<evidence type="ECO:0000256" key="3">
    <source>
        <dbReference type="ARBA" id="ARBA00023082"/>
    </source>
</evidence>
<comment type="similarity">
    <text evidence="1">Belongs to the sigma-70 factor family. ECF subfamily.</text>
</comment>
<dbReference type="SUPFAM" id="SSF88659">
    <property type="entry name" value="Sigma3 and sigma4 domains of RNA polymerase sigma factors"/>
    <property type="match status" value="1"/>
</dbReference>
<keyword evidence="4" id="KW-0804">Transcription</keyword>
<evidence type="ECO:0000259" key="5">
    <source>
        <dbReference type="Pfam" id="PF04542"/>
    </source>
</evidence>
<keyword evidence="8" id="KW-1185">Reference proteome</keyword>
<dbReference type="InterPro" id="IPR036388">
    <property type="entry name" value="WH-like_DNA-bd_sf"/>
</dbReference>
<evidence type="ECO:0000256" key="4">
    <source>
        <dbReference type="ARBA" id="ARBA00023163"/>
    </source>
</evidence>
<dbReference type="Pfam" id="PF04542">
    <property type="entry name" value="Sigma70_r2"/>
    <property type="match status" value="1"/>
</dbReference>
<reference evidence="7 8" key="1">
    <citation type="submission" date="2022-06" db="EMBL/GenBank/DDBJ databases">
        <authorList>
            <person name="Xuan X."/>
        </authorList>
    </citation>
    <scope>NUCLEOTIDE SEQUENCE [LARGE SCALE GENOMIC DNA]</scope>
    <source>
        <strain evidence="7 8">2V75</strain>
    </source>
</reference>
<accession>A0ABT1AWC9</accession>
<dbReference type="RefSeq" id="WP_252740376.1">
    <property type="nucleotide sequence ID" value="NZ_JAMXIB010000002.1"/>
</dbReference>
<evidence type="ECO:0000259" key="6">
    <source>
        <dbReference type="Pfam" id="PF08281"/>
    </source>
</evidence>
<evidence type="ECO:0000256" key="1">
    <source>
        <dbReference type="ARBA" id="ARBA00010641"/>
    </source>
</evidence>
<dbReference type="InterPro" id="IPR039425">
    <property type="entry name" value="RNA_pol_sigma-70-like"/>
</dbReference>
<dbReference type="NCBIfam" id="TIGR02937">
    <property type="entry name" value="sigma70-ECF"/>
    <property type="match status" value="1"/>
</dbReference>